<dbReference type="InterPro" id="IPR001611">
    <property type="entry name" value="Leu-rich_rpt"/>
</dbReference>
<sequence>MNCTMILWGVITSATFTLLYFPLEVYSASTAASPCPDPEDISPCTCSIFSETEEHMDCSNVEDETELARVFQSMIPFPYFNSLTIRDNPNIKTLPSHVFGVVTFEMVRIWNTSLEVVEEEAFSDMAVTLRVLELGNNTINSFPFHTLNSYGVLEKINLWDNYIGPDVPIISSVSLKDLVLSNNPFTVLPDDPFANIPNIEHISLNHLQLGQLPTGMFNSLTELRTVQFVDTGLQAIESGRFNMVSPHLQQIHLADNGIADCQDNAFIIPTGLPFMDVIMENNALTVFEEAVWRPLLEANSTLLLAGS</sequence>
<dbReference type="PANTHER" id="PTHR24369:SF211">
    <property type="entry name" value="LEUCINE-RICH REPEAT-CONTAINING PROTEIN 15-LIKE"/>
    <property type="match status" value="1"/>
</dbReference>
<dbReference type="AlphaFoldDB" id="A0AAV2QTW3"/>
<dbReference type="InterPro" id="IPR050541">
    <property type="entry name" value="LRR_TM_domain-containing"/>
</dbReference>
<dbReference type="Pfam" id="PF13855">
    <property type="entry name" value="LRR_8"/>
    <property type="match status" value="1"/>
</dbReference>
<proteinExistence type="predicted"/>
<evidence type="ECO:0000256" key="1">
    <source>
        <dbReference type="ARBA" id="ARBA00022614"/>
    </source>
</evidence>
<organism evidence="3 4">
    <name type="scientific">Meganyctiphanes norvegica</name>
    <name type="common">Northern krill</name>
    <name type="synonym">Thysanopoda norvegica</name>
    <dbReference type="NCBI Taxonomy" id="48144"/>
    <lineage>
        <taxon>Eukaryota</taxon>
        <taxon>Metazoa</taxon>
        <taxon>Ecdysozoa</taxon>
        <taxon>Arthropoda</taxon>
        <taxon>Crustacea</taxon>
        <taxon>Multicrustacea</taxon>
        <taxon>Malacostraca</taxon>
        <taxon>Eumalacostraca</taxon>
        <taxon>Eucarida</taxon>
        <taxon>Euphausiacea</taxon>
        <taxon>Euphausiidae</taxon>
        <taxon>Meganyctiphanes</taxon>
    </lineage>
</organism>
<accession>A0AAV2QTW3</accession>
<reference evidence="3 4" key="1">
    <citation type="submission" date="2024-05" db="EMBL/GenBank/DDBJ databases">
        <authorList>
            <person name="Wallberg A."/>
        </authorList>
    </citation>
    <scope>NUCLEOTIDE SEQUENCE [LARGE SCALE GENOMIC DNA]</scope>
</reference>
<keyword evidence="2" id="KW-0677">Repeat</keyword>
<dbReference type="GO" id="GO:0005886">
    <property type="term" value="C:plasma membrane"/>
    <property type="evidence" value="ECO:0007669"/>
    <property type="project" value="TreeGrafter"/>
</dbReference>
<dbReference type="EMBL" id="CAXKWB010009375">
    <property type="protein sequence ID" value="CAL4094538.1"/>
    <property type="molecule type" value="Genomic_DNA"/>
</dbReference>
<evidence type="ECO:0000256" key="2">
    <source>
        <dbReference type="ARBA" id="ARBA00022737"/>
    </source>
</evidence>
<dbReference type="Pfam" id="PF13306">
    <property type="entry name" value="LRR_5"/>
    <property type="match status" value="1"/>
</dbReference>
<keyword evidence="4" id="KW-1185">Reference proteome</keyword>
<gene>
    <name evidence="3" type="ORF">MNOR_LOCUS15169</name>
</gene>
<comment type="caution">
    <text evidence="3">The sequence shown here is derived from an EMBL/GenBank/DDBJ whole genome shotgun (WGS) entry which is preliminary data.</text>
</comment>
<dbReference type="Gene3D" id="3.80.10.10">
    <property type="entry name" value="Ribonuclease Inhibitor"/>
    <property type="match status" value="2"/>
</dbReference>
<evidence type="ECO:0000313" key="4">
    <source>
        <dbReference type="Proteomes" id="UP001497623"/>
    </source>
</evidence>
<dbReference type="InterPro" id="IPR026906">
    <property type="entry name" value="LRR_5"/>
</dbReference>
<feature type="non-terminal residue" evidence="3">
    <location>
        <position position="307"/>
    </location>
</feature>
<evidence type="ECO:0000313" key="3">
    <source>
        <dbReference type="EMBL" id="CAL4094538.1"/>
    </source>
</evidence>
<keyword evidence="1" id="KW-0433">Leucine-rich repeat</keyword>
<dbReference type="Proteomes" id="UP001497623">
    <property type="component" value="Unassembled WGS sequence"/>
</dbReference>
<dbReference type="SUPFAM" id="SSF52058">
    <property type="entry name" value="L domain-like"/>
    <property type="match status" value="1"/>
</dbReference>
<dbReference type="PANTHER" id="PTHR24369">
    <property type="entry name" value="ANTIGEN BSP, PUTATIVE-RELATED"/>
    <property type="match status" value="1"/>
</dbReference>
<protein>
    <recommendedName>
        <fullName evidence="5">Oplophorus-luciferin 2-monooxygenase non-catalytic subunit</fullName>
    </recommendedName>
</protein>
<dbReference type="InterPro" id="IPR032675">
    <property type="entry name" value="LRR_dom_sf"/>
</dbReference>
<name>A0AAV2QTW3_MEGNR</name>
<evidence type="ECO:0008006" key="5">
    <source>
        <dbReference type="Google" id="ProtNLM"/>
    </source>
</evidence>